<dbReference type="CDD" id="cd06225">
    <property type="entry name" value="HAMP"/>
    <property type="match status" value="1"/>
</dbReference>
<keyword evidence="4" id="KW-1003">Cell membrane</keyword>
<keyword evidence="10" id="KW-0902">Two-component regulatory system</keyword>
<evidence type="ECO:0000256" key="11">
    <source>
        <dbReference type="ARBA" id="ARBA00023136"/>
    </source>
</evidence>
<evidence type="ECO:0000256" key="3">
    <source>
        <dbReference type="ARBA" id="ARBA00012438"/>
    </source>
</evidence>
<evidence type="ECO:0000256" key="5">
    <source>
        <dbReference type="ARBA" id="ARBA00022553"/>
    </source>
</evidence>
<comment type="catalytic activity">
    <reaction evidence="1">
        <text>ATP + protein L-histidine = ADP + protein N-phospho-L-histidine.</text>
        <dbReference type="EC" id="2.7.13.3"/>
    </reaction>
</comment>
<gene>
    <name evidence="15" type="ORF">HII30_12210</name>
</gene>
<keyword evidence="5" id="KW-0597">Phosphoprotein</keyword>
<dbReference type="GO" id="GO:0000155">
    <property type="term" value="F:phosphorelay sensor kinase activity"/>
    <property type="evidence" value="ECO:0007669"/>
    <property type="project" value="InterPro"/>
</dbReference>
<dbReference type="PROSITE" id="PS50109">
    <property type="entry name" value="HIS_KIN"/>
    <property type="match status" value="1"/>
</dbReference>
<keyword evidence="12" id="KW-1133">Transmembrane helix</keyword>
<protein>
    <recommendedName>
        <fullName evidence="3">histidine kinase</fullName>
        <ecNumber evidence="3">2.7.13.3</ecNumber>
    </recommendedName>
</protein>
<dbReference type="PANTHER" id="PTHR34220:SF7">
    <property type="entry name" value="SENSOR HISTIDINE KINASE YPDA"/>
    <property type="match status" value="1"/>
</dbReference>
<comment type="subcellular location">
    <subcellularLocation>
        <location evidence="2">Cell membrane</location>
        <topology evidence="2">Multi-pass membrane protein</topology>
    </subcellularLocation>
</comment>
<evidence type="ECO:0000256" key="7">
    <source>
        <dbReference type="ARBA" id="ARBA00022741"/>
    </source>
</evidence>
<keyword evidence="12" id="KW-0812">Transmembrane</keyword>
<dbReference type="Pfam" id="PF02518">
    <property type="entry name" value="HATPase_c"/>
    <property type="match status" value="1"/>
</dbReference>
<dbReference type="PROSITE" id="PS50885">
    <property type="entry name" value="HAMP"/>
    <property type="match status" value="1"/>
</dbReference>
<evidence type="ECO:0000256" key="2">
    <source>
        <dbReference type="ARBA" id="ARBA00004651"/>
    </source>
</evidence>
<dbReference type="InterPro" id="IPR004358">
    <property type="entry name" value="Sig_transdc_His_kin-like_C"/>
</dbReference>
<dbReference type="EC" id="2.7.13.3" evidence="3"/>
<dbReference type="AlphaFoldDB" id="A0A848M7C4"/>
<evidence type="ECO:0000256" key="8">
    <source>
        <dbReference type="ARBA" id="ARBA00022777"/>
    </source>
</evidence>
<name>A0A848M7C4_PAELE</name>
<dbReference type="SMART" id="SM00304">
    <property type="entry name" value="HAMP"/>
    <property type="match status" value="1"/>
</dbReference>
<keyword evidence="11 12" id="KW-0472">Membrane</keyword>
<evidence type="ECO:0000313" key="16">
    <source>
        <dbReference type="Proteomes" id="UP000565468"/>
    </source>
</evidence>
<evidence type="ECO:0000256" key="6">
    <source>
        <dbReference type="ARBA" id="ARBA00022679"/>
    </source>
</evidence>
<dbReference type="GO" id="GO:0005524">
    <property type="term" value="F:ATP binding"/>
    <property type="evidence" value="ECO:0007669"/>
    <property type="project" value="UniProtKB-KW"/>
</dbReference>
<dbReference type="SMART" id="SM00387">
    <property type="entry name" value="HATPase_c"/>
    <property type="match status" value="1"/>
</dbReference>
<keyword evidence="9" id="KW-0067">ATP-binding</keyword>
<proteinExistence type="predicted"/>
<evidence type="ECO:0000259" key="14">
    <source>
        <dbReference type="PROSITE" id="PS50885"/>
    </source>
</evidence>
<dbReference type="InterPro" id="IPR010559">
    <property type="entry name" value="Sig_transdc_His_kin_internal"/>
</dbReference>
<organism evidence="15 16">
    <name type="scientific">Paenibacillus lemnae</name>
    <dbReference type="NCBI Taxonomy" id="1330551"/>
    <lineage>
        <taxon>Bacteria</taxon>
        <taxon>Bacillati</taxon>
        <taxon>Bacillota</taxon>
        <taxon>Bacilli</taxon>
        <taxon>Bacillales</taxon>
        <taxon>Paenibacillaceae</taxon>
        <taxon>Paenibacillus</taxon>
    </lineage>
</organism>
<dbReference type="Proteomes" id="UP000565468">
    <property type="component" value="Unassembled WGS sequence"/>
</dbReference>
<feature type="transmembrane region" description="Helical" evidence="12">
    <location>
        <begin position="297"/>
        <end position="319"/>
    </location>
</feature>
<evidence type="ECO:0000256" key="9">
    <source>
        <dbReference type="ARBA" id="ARBA00022840"/>
    </source>
</evidence>
<evidence type="ECO:0000313" key="15">
    <source>
        <dbReference type="EMBL" id="NMO96536.1"/>
    </source>
</evidence>
<accession>A0A848M7C4</accession>
<dbReference type="Pfam" id="PF06580">
    <property type="entry name" value="His_kinase"/>
    <property type="match status" value="1"/>
</dbReference>
<reference evidence="15 16" key="1">
    <citation type="submission" date="2020-04" db="EMBL/GenBank/DDBJ databases">
        <title>Paenibacillus algicola sp. nov., a novel marine bacterium producing alginate lyase.</title>
        <authorList>
            <person name="Huang H."/>
        </authorList>
    </citation>
    <scope>NUCLEOTIDE SEQUENCE [LARGE SCALE GENOMIC DNA]</scope>
    <source>
        <strain evidence="15 16">L7-75</strain>
    </source>
</reference>
<comment type="caution">
    <text evidence="15">The sequence shown here is derived from an EMBL/GenBank/DDBJ whole genome shotgun (WGS) entry which is preliminary data.</text>
</comment>
<keyword evidence="6" id="KW-0808">Transferase</keyword>
<evidence type="ECO:0000259" key="13">
    <source>
        <dbReference type="PROSITE" id="PS50109"/>
    </source>
</evidence>
<dbReference type="PANTHER" id="PTHR34220">
    <property type="entry name" value="SENSOR HISTIDINE KINASE YPDA"/>
    <property type="match status" value="1"/>
</dbReference>
<dbReference type="Pfam" id="PF00672">
    <property type="entry name" value="HAMP"/>
    <property type="match status" value="1"/>
</dbReference>
<evidence type="ECO:0000256" key="12">
    <source>
        <dbReference type="SAM" id="Phobius"/>
    </source>
</evidence>
<feature type="transmembrane region" description="Helical" evidence="12">
    <location>
        <begin position="30"/>
        <end position="53"/>
    </location>
</feature>
<keyword evidence="7" id="KW-0547">Nucleotide-binding</keyword>
<keyword evidence="16" id="KW-1185">Reference proteome</keyword>
<dbReference type="InterPro" id="IPR005467">
    <property type="entry name" value="His_kinase_dom"/>
</dbReference>
<evidence type="ECO:0000256" key="4">
    <source>
        <dbReference type="ARBA" id="ARBA00022475"/>
    </source>
</evidence>
<dbReference type="InterPro" id="IPR003594">
    <property type="entry name" value="HATPase_dom"/>
</dbReference>
<dbReference type="InterPro" id="IPR050640">
    <property type="entry name" value="Bact_2-comp_sensor_kinase"/>
</dbReference>
<evidence type="ECO:0000256" key="1">
    <source>
        <dbReference type="ARBA" id="ARBA00000085"/>
    </source>
</evidence>
<feature type="domain" description="Histidine kinase" evidence="13">
    <location>
        <begin position="492"/>
        <end position="594"/>
    </location>
</feature>
<dbReference type="GO" id="GO:0005886">
    <property type="term" value="C:plasma membrane"/>
    <property type="evidence" value="ECO:0007669"/>
    <property type="project" value="UniProtKB-SubCell"/>
</dbReference>
<dbReference type="PRINTS" id="PR00344">
    <property type="entry name" value="BCTRLSENSOR"/>
</dbReference>
<feature type="domain" description="HAMP" evidence="14">
    <location>
        <begin position="323"/>
        <end position="381"/>
    </location>
</feature>
<dbReference type="InterPro" id="IPR003660">
    <property type="entry name" value="HAMP_dom"/>
</dbReference>
<keyword evidence="8 15" id="KW-0418">Kinase</keyword>
<sequence>MCTPKSPSKEKFIVQTRPLHFRHMRIKNKLSLLIASIVAITFTIALIVQQYAFSVYDEQLYQKSSTVLHLSSSVIEQELQRIEQLSFNIITDAQIQTHLRTIADSESEYDMLIQRQRLADRLLYYVGSEPSLHSIHIIDAHGKRQNLGRVIPISENKISSMLIQAGEGSGQERWTYPDASDPALILTRDIRSYSGTLFDLERIGTIFIRIDMDRLVHQFTSQEGDLMMISGHDVIYPRLPQVNPAEIPSSFFKNDNHGYFIREWEGKSYFTAYRKSAETGWTYINITPFNEIFKRVLFIKSLVIYVFIFIFAVAILWGVRFSRSLTKPIENLMARMKLAEKGNFAEANVLPPDKEPPSRDELGLLQRTFRLMVERINVLITENYSSQLLIKETEFKALQAQINPHFLYNTLDSINWMAKVNKQAQISEMVQALAFLLRNSINLKESLLTLEEELEIVKNYITIQKIRFGDRLSFHLELESVDLQRRIPKLTLQPLLENAIHYALEPSIHPCHIAVRGLTDQDLFILVVEDDGPGMDNDTLERLRQNDMQTNGNGIGLLNIDERIKYAFGDQYGITIDSTPGTGTRIQIIIPNEVEESSYVQSSSGR</sequence>
<dbReference type="Gene3D" id="6.10.340.10">
    <property type="match status" value="1"/>
</dbReference>
<dbReference type="EMBL" id="JABBPN010000010">
    <property type="protein sequence ID" value="NMO96536.1"/>
    <property type="molecule type" value="Genomic_DNA"/>
</dbReference>
<dbReference type="InterPro" id="IPR036890">
    <property type="entry name" value="HATPase_C_sf"/>
</dbReference>
<dbReference type="SUPFAM" id="SSF55874">
    <property type="entry name" value="ATPase domain of HSP90 chaperone/DNA topoisomerase II/histidine kinase"/>
    <property type="match status" value="1"/>
</dbReference>
<evidence type="ECO:0000256" key="10">
    <source>
        <dbReference type="ARBA" id="ARBA00023012"/>
    </source>
</evidence>
<dbReference type="Gene3D" id="3.30.565.10">
    <property type="entry name" value="Histidine kinase-like ATPase, C-terminal domain"/>
    <property type="match status" value="1"/>
</dbReference>